<dbReference type="InterPro" id="IPR029058">
    <property type="entry name" value="AB_hydrolase_fold"/>
</dbReference>
<evidence type="ECO:0000256" key="2">
    <source>
        <dbReference type="ARBA" id="ARBA00019065"/>
    </source>
</evidence>
<keyword evidence="3" id="KW-0808">Transferase</keyword>
<dbReference type="AlphaFoldDB" id="A0ABD5NBK0"/>
<dbReference type="InterPro" id="IPR051321">
    <property type="entry name" value="PHA/PHB_synthase"/>
</dbReference>
<gene>
    <name evidence="8" type="primary">phaC</name>
    <name evidence="8" type="ORF">ACFOKC_02405</name>
</gene>
<dbReference type="GO" id="GO:0016746">
    <property type="term" value="F:acyltransferase activity"/>
    <property type="evidence" value="ECO:0007669"/>
    <property type="project" value="UniProtKB-KW"/>
</dbReference>
<evidence type="ECO:0000259" key="7">
    <source>
        <dbReference type="Pfam" id="PF00561"/>
    </source>
</evidence>
<evidence type="ECO:0000256" key="3">
    <source>
        <dbReference type="ARBA" id="ARBA00022679"/>
    </source>
</evidence>
<feature type="domain" description="AB hydrolase-1" evidence="7">
    <location>
        <begin position="81"/>
        <end position="334"/>
    </location>
</feature>
<protein>
    <recommendedName>
        <fullName evidence="2">Poly(3-hydroxyalkanoate) polymerase subunit PhaC</fullName>
    </recommendedName>
    <alternativeName>
        <fullName evidence="6">PHB synthase subunit PhaC</fullName>
    </alternativeName>
</protein>
<keyword evidence="5" id="KW-0012">Acyltransferase</keyword>
<dbReference type="Gene3D" id="1.10.150.20">
    <property type="entry name" value="5' to 3' exonuclease, C-terminal subdomain"/>
    <property type="match status" value="1"/>
</dbReference>
<keyword evidence="9" id="KW-1185">Reference proteome</keyword>
<evidence type="ECO:0000256" key="5">
    <source>
        <dbReference type="ARBA" id="ARBA00023315"/>
    </source>
</evidence>
<dbReference type="RefSeq" id="WP_232572283.1">
    <property type="nucleotide sequence ID" value="NZ_CP089466.1"/>
</dbReference>
<dbReference type="Pfam" id="PF00561">
    <property type="entry name" value="Abhydrolase_1"/>
    <property type="match status" value="1"/>
</dbReference>
<evidence type="ECO:0000313" key="8">
    <source>
        <dbReference type="EMBL" id="MFC3476570.1"/>
    </source>
</evidence>
<dbReference type="Proteomes" id="UP001595660">
    <property type="component" value="Unassembled WGS sequence"/>
</dbReference>
<dbReference type="InterPro" id="IPR010125">
    <property type="entry name" value="PHA_synth_III_C"/>
</dbReference>
<dbReference type="InterPro" id="IPR000073">
    <property type="entry name" value="AB_hydrolase_1"/>
</dbReference>
<evidence type="ECO:0000313" key="9">
    <source>
        <dbReference type="Proteomes" id="UP001595660"/>
    </source>
</evidence>
<comment type="caution">
    <text evidence="8">The sequence shown here is derived from an EMBL/GenBank/DDBJ whole genome shotgun (WGS) entry which is preliminary data.</text>
</comment>
<dbReference type="Gene3D" id="3.40.50.1820">
    <property type="entry name" value="alpha/beta hydrolase"/>
    <property type="match status" value="1"/>
</dbReference>
<reference evidence="8 9" key="1">
    <citation type="journal article" date="2019" name="Int. J. Syst. Evol. Microbiol.">
        <title>The Global Catalogue of Microorganisms (GCM) 10K type strain sequencing project: providing services to taxonomists for standard genome sequencing and annotation.</title>
        <authorList>
            <consortium name="The Broad Institute Genomics Platform"/>
            <consortium name="The Broad Institute Genome Sequencing Center for Infectious Disease"/>
            <person name="Wu L."/>
            <person name="Ma J."/>
        </authorList>
    </citation>
    <scope>NUCLEOTIDE SEQUENCE [LARGE SCALE GENOMIC DNA]</scope>
    <source>
        <strain evidence="8 9">CGMCC 1.12562</strain>
    </source>
</reference>
<dbReference type="EMBL" id="JBHRWN010000002">
    <property type="protein sequence ID" value="MFC3476570.1"/>
    <property type="molecule type" value="Genomic_DNA"/>
</dbReference>
<accession>A0ABD5NBK0</accession>
<evidence type="ECO:0000256" key="4">
    <source>
        <dbReference type="ARBA" id="ARBA00022752"/>
    </source>
</evidence>
<name>A0ABD5NBK0_9EURY</name>
<proteinExistence type="predicted"/>
<dbReference type="NCBIfam" id="TIGR01836">
    <property type="entry name" value="PHA_synth_III_C"/>
    <property type="match status" value="1"/>
</dbReference>
<evidence type="ECO:0000256" key="6">
    <source>
        <dbReference type="ARBA" id="ARBA00033356"/>
    </source>
</evidence>
<dbReference type="GeneID" id="69117519"/>
<dbReference type="SUPFAM" id="SSF53474">
    <property type="entry name" value="alpha/beta-Hydrolases"/>
    <property type="match status" value="1"/>
</dbReference>
<dbReference type="PANTHER" id="PTHR36837">
    <property type="entry name" value="POLY(3-HYDROXYALKANOATE) POLYMERASE SUBUNIT PHAC"/>
    <property type="match status" value="1"/>
</dbReference>
<sequence length="421" mass="46507">MRGALSGPAAFWDAAATLVERTADAPDAAETMQDVEVGQTPSEVVYSENKLDLLHYEPLTEQRHDTPILVVYALINRPYILDLQPDRSVVRRLLEDGFDVYLVDWGEPSKLDAALSLDDYVNRYIDNCVDVVRERSGVDSINLLGYCMGGTMSAMYTALHPEKVRNLALMAASLYFDETGGVLEEWGAEENFDPATLAETFGTIPATFFDAGFASMDPVENGVSKYIRLADNLEDEEFVENFARMERWLDDGIGMAGEVYREYLEDVYQDNKFAEGDLTIDGERVPLENLTMPMLQIVAEYDHLVPPTASRPFNDRVPSDDTEIMEVSAGHIGLSVGRTAHRELWPAVCEWFGARDGAANPGDLERVDGIGPRYAERLRDAGIENLAALAGADAGALAEQIDVAAGRIEDWMAQARDFAGE</sequence>
<dbReference type="GO" id="GO:0042619">
    <property type="term" value="P:poly-hydroxybutyrate biosynthetic process"/>
    <property type="evidence" value="ECO:0007669"/>
    <property type="project" value="UniProtKB-KW"/>
</dbReference>
<comment type="pathway">
    <text evidence="1">Biopolymer metabolism; poly-(R)-3-hydroxybutanoate biosynthesis.</text>
</comment>
<keyword evidence="4" id="KW-0583">PHB biosynthesis</keyword>
<dbReference type="SUPFAM" id="SSF158702">
    <property type="entry name" value="Sec63 N-terminal domain-like"/>
    <property type="match status" value="1"/>
</dbReference>
<evidence type="ECO:0000256" key="1">
    <source>
        <dbReference type="ARBA" id="ARBA00004683"/>
    </source>
</evidence>
<organism evidence="8 9">
    <name type="scientific">Halobacterium litoreum</name>
    <dbReference type="NCBI Taxonomy" id="2039234"/>
    <lineage>
        <taxon>Archaea</taxon>
        <taxon>Methanobacteriati</taxon>
        <taxon>Methanobacteriota</taxon>
        <taxon>Stenosarchaea group</taxon>
        <taxon>Halobacteria</taxon>
        <taxon>Halobacteriales</taxon>
        <taxon>Halobacteriaceae</taxon>
        <taxon>Halobacterium</taxon>
    </lineage>
</organism>
<dbReference type="Pfam" id="PF14520">
    <property type="entry name" value="HHH_5"/>
    <property type="match status" value="1"/>
</dbReference>
<dbReference type="PANTHER" id="PTHR36837:SF2">
    <property type="entry name" value="POLY(3-HYDROXYALKANOATE) POLYMERASE SUBUNIT PHAC"/>
    <property type="match status" value="1"/>
</dbReference>